<sequence length="70" mass="7357">MDPFGRQGLPENGYIGGGRDGTCHPRGAREGRGRTLSTAAVSSVTLPLFAASEGQFDGGIILKCWLVDVH</sequence>
<protein>
    <submittedName>
        <fullName evidence="2">Uncharacterized protein</fullName>
    </submittedName>
</protein>
<dbReference type="AlphaFoldDB" id="A0A9P7QBC1"/>
<proteinExistence type="predicted"/>
<evidence type="ECO:0000313" key="2">
    <source>
        <dbReference type="EMBL" id="KAG6123737.1"/>
    </source>
</evidence>
<keyword evidence="3" id="KW-1185">Reference proteome</keyword>
<dbReference type="Proteomes" id="UP000732380">
    <property type="component" value="Unassembled WGS sequence"/>
</dbReference>
<comment type="caution">
    <text evidence="2">The sequence shown here is derived from an EMBL/GenBank/DDBJ whole genome shotgun (WGS) entry which is preliminary data.</text>
</comment>
<gene>
    <name evidence="2" type="ORF">E4U13_000028</name>
</gene>
<accession>A0A9P7QBC1</accession>
<reference evidence="2 3" key="1">
    <citation type="journal article" date="2020" name="bioRxiv">
        <title>Whole genome comparisons of ergot fungi reveals the divergence and evolution of species within the genus Claviceps are the result of varying mechanisms driving genome evolution and host range expansion.</title>
        <authorList>
            <person name="Wyka S.A."/>
            <person name="Mondo S.J."/>
            <person name="Liu M."/>
            <person name="Dettman J."/>
            <person name="Nalam V."/>
            <person name="Broders K.D."/>
        </authorList>
    </citation>
    <scope>NUCLEOTIDE SEQUENCE [LARGE SCALE GENOMIC DNA]</scope>
    <source>
        <strain evidence="2 3">LM576</strain>
    </source>
</reference>
<organism evidence="2 3">
    <name type="scientific">Claviceps humidiphila</name>
    <dbReference type="NCBI Taxonomy" id="1294629"/>
    <lineage>
        <taxon>Eukaryota</taxon>
        <taxon>Fungi</taxon>
        <taxon>Dikarya</taxon>
        <taxon>Ascomycota</taxon>
        <taxon>Pezizomycotina</taxon>
        <taxon>Sordariomycetes</taxon>
        <taxon>Hypocreomycetidae</taxon>
        <taxon>Hypocreales</taxon>
        <taxon>Clavicipitaceae</taxon>
        <taxon>Claviceps</taxon>
    </lineage>
</organism>
<name>A0A9P7QBC1_9HYPO</name>
<feature type="region of interest" description="Disordered" evidence="1">
    <location>
        <begin position="1"/>
        <end position="34"/>
    </location>
</feature>
<evidence type="ECO:0000256" key="1">
    <source>
        <dbReference type="SAM" id="MobiDB-lite"/>
    </source>
</evidence>
<feature type="compositionally biased region" description="Basic and acidic residues" evidence="1">
    <location>
        <begin position="21"/>
        <end position="33"/>
    </location>
</feature>
<evidence type="ECO:0000313" key="3">
    <source>
        <dbReference type="Proteomes" id="UP000732380"/>
    </source>
</evidence>
<dbReference type="EMBL" id="SRQM01000001">
    <property type="protein sequence ID" value="KAG6123737.1"/>
    <property type="molecule type" value="Genomic_DNA"/>
</dbReference>